<evidence type="ECO:0000256" key="1">
    <source>
        <dbReference type="ARBA" id="ARBA00021292"/>
    </source>
</evidence>
<keyword evidence="5" id="KW-1185">Reference proteome</keyword>
<dbReference type="PANTHER" id="PTHR12526">
    <property type="entry name" value="GLYCOSYLTRANSFERASE"/>
    <property type="match status" value="1"/>
</dbReference>
<gene>
    <name evidence="4" type="ORF">SYYSPA8_09480</name>
</gene>
<feature type="domain" description="DUF3492" evidence="3">
    <location>
        <begin position="202"/>
        <end position="299"/>
    </location>
</feature>
<name>A0ABQ5NVX6_9ACTN</name>
<evidence type="ECO:0000313" key="5">
    <source>
        <dbReference type="Proteomes" id="UP001291653"/>
    </source>
</evidence>
<comment type="caution">
    <text evidence="4">The sequence shown here is derived from an EMBL/GenBank/DDBJ whole genome shotgun (WGS) entry which is preliminary data.</text>
</comment>
<organism evidence="4 5">
    <name type="scientific">Streptomyces yaizuensis</name>
    <dbReference type="NCBI Taxonomy" id="2989713"/>
    <lineage>
        <taxon>Bacteria</taxon>
        <taxon>Bacillati</taxon>
        <taxon>Actinomycetota</taxon>
        <taxon>Actinomycetes</taxon>
        <taxon>Kitasatosporales</taxon>
        <taxon>Streptomycetaceae</taxon>
        <taxon>Streptomyces</taxon>
    </lineage>
</organism>
<reference evidence="4 5" key="1">
    <citation type="submission" date="2022-10" db="EMBL/GenBank/DDBJ databases">
        <title>Draft genome sequence of Streptomyces sp. YSPA8.</title>
        <authorList>
            <person name="Moriuchi R."/>
            <person name="Dohra H."/>
            <person name="Yamamura H."/>
            <person name="Kodani S."/>
        </authorList>
    </citation>
    <scope>NUCLEOTIDE SEQUENCE [LARGE SCALE GENOMIC DNA]</scope>
    <source>
        <strain evidence="4 5">YSPA8</strain>
    </source>
</reference>
<dbReference type="Pfam" id="PF11997">
    <property type="entry name" value="DUF3492"/>
    <property type="match status" value="1"/>
</dbReference>
<proteinExistence type="predicted"/>
<dbReference type="Pfam" id="PF13692">
    <property type="entry name" value="Glyco_trans_1_4"/>
    <property type="match status" value="1"/>
</dbReference>
<sequence length="575" mass="59847">MRSMRIGLLADSDSCAAGSEARVWSERLVRGLAPHEFHVFDLAADGAGRSGGAPCAVPDAEGPSVPGSAHPRPYRPSYQSARQPAYRPSYRLGRRERRSFLDHFGLLVGAAGDAVGGTDPGGADFAEGLYGLALLARDHGPLTDALRSDPAVRVIESLCRTPGARGAHGLGPTGLTDHLALAAGLAGLLAPLSLPWYEGNGLGAVDLCHAATGGPAALPGVLAKRFFGIPLLVTEYGVHLRAHYLSGAHAGADRPSAPVRALLAAARRLLAAEIYGAAALVVSGDRAGRRWQERCGTDPAKLRTVHPGLDPEPFTAVGDGGCPGDPYTVVWRGPFTPAEDLVALLHAFARVRAAEPRARLRLFGESAPDDKEAKEAAEARAHCRALAAHLFPDEAADDRTAGENPVSFEELGGPEAPGAADAYAMGRVVALTGAVDGFPTGLAEAMLCGRATVATDAGGAAEVVGGTGLVVPPRNPRALADACLTLLGDPERAHRLGAVARDRALELFTVDQNLTAFHGIYLELISRSPVRREALDDAGTPLPFAHPAEARVPLTALTSTAAPRPGFPFRQETPR</sequence>
<evidence type="ECO:0000256" key="2">
    <source>
        <dbReference type="SAM" id="MobiDB-lite"/>
    </source>
</evidence>
<dbReference type="SUPFAM" id="SSF53756">
    <property type="entry name" value="UDP-Glycosyltransferase/glycogen phosphorylase"/>
    <property type="match status" value="1"/>
</dbReference>
<dbReference type="Proteomes" id="UP001291653">
    <property type="component" value="Unassembled WGS sequence"/>
</dbReference>
<dbReference type="PANTHER" id="PTHR12526:SF636">
    <property type="entry name" value="BLL3647 PROTEIN"/>
    <property type="match status" value="1"/>
</dbReference>
<dbReference type="InterPro" id="IPR022622">
    <property type="entry name" value="DUF3492"/>
</dbReference>
<protein>
    <recommendedName>
        <fullName evidence="1">D-inositol 3-phosphate glycosyltransferase</fullName>
    </recommendedName>
</protein>
<feature type="region of interest" description="Disordered" evidence="2">
    <location>
        <begin position="51"/>
        <end position="86"/>
    </location>
</feature>
<evidence type="ECO:0000259" key="3">
    <source>
        <dbReference type="Pfam" id="PF11997"/>
    </source>
</evidence>
<dbReference type="EMBL" id="BSBI01000003">
    <property type="protein sequence ID" value="GLF94515.1"/>
    <property type="molecule type" value="Genomic_DNA"/>
</dbReference>
<accession>A0ABQ5NVX6</accession>
<dbReference type="Gene3D" id="3.40.50.2000">
    <property type="entry name" value="Glycogen Phosphorylase B"/>
    <property type="match status" value="2"/>
</dbReference>
<evidence type="ECO:0000313" key="4">
    <source>
        <dbReference type="EMBL" id="GLF94515.1"/>
    </source>
</evidence>